<evidence type="ECO:0000256" key="4">
    <source>
        <dbReference type="ARBA" id="ARBA00022801"/>
    </source>
</evidence>
<protein>
    <submittedName>
        <fullName evidence="11">Cyseine protease</fullName>
    </submittedName>
</protein>
<dbReference type="Pfam" id="PF00112">
    <property type="entry name" value="Peptidase_C1"/>
    <property type="match status" value="1"/>
</dbReference>
<organism evidence="11 12">
    <name type="scientific">Trema orientale</name>
    <name type="common">Charcoal tree</name>
    <name type="synonym">Celtis orientalis</name>
    <dbReference type="NCBI Taxonomy" id="63057"/>
    <lineage>
        <taxon>Eukaryota</taxon>
        <taxon>Viridiplantae</taxon>
        <taxon>Streptophyta</taxon>
        <taxon>Embryophyta</taxon>
        <taxon>Tracheophyta</taxon>
        <taxon>Spermatophyta</taxon>
        <taxon>Magnoliopsida</taxon>
        <taxon>eudicotyledons</taxon>
        <taxon>Gunneridae</taxon>
        <taxon>Pentapetalae</taxon>
        <taxon>rosids</taxon>
        <taxon>fabids</taxon>
        <taxon>Rosales</taxon>
        <taxon>Cannabaceae</taxon>
        <taxon>Trema</taxon>
    </lineage>
</organism>
<comment type="caution">
    <text evidence="11">The sequence shown here is derived from an EMBL/GenBank/DDBJ whole genome shotgun (WGS) entry which is preliminary data.</text>
</comment>
<dbReference type="PROSITE" id="PS00640">
    <property type="entry name" value="THIOL_PROTEASE_ASN"/>
    <property type="match status" value="1"/>
</dbReference>
<comment type="similarity">
    <text evidence="1">Belongs to the peptidase C1 family.</text>
</comment>
<feature type="domain" description="Cathepsin propeptide inhibitor" evidence="10">
    <location>
        <begin position="33"/>
        <end position="90"/>
    </location>
</feature>
<evidence type="ECO:0000256" key="6">
    <source>
        <dbReference type="ARBA" id="ARBA00023157"/>
    </source>
</evidence>
<evidence type="ECO:0000313" key="11">
    <source>
        <dbReference type="EMBL" id="PON68368.1"/>
    </source>
</evidence>
<dbReference type="PANTHER" id="PTHR12411">
    <property type="entry name" value="CYSTEINE PROTEASE FAMILY C1-RELATED"/>
    <property type="match status" value="1"/>
</dbReference>
<dbReference type="FunFam" id="3.90.70.10:FF:000067">
    <property type="entry name" value="Senescence-specific cysteine protease"/>
    <property type="match status" value="1"/>
</dbReference>
<dbReference type="CDD" id="cd02248">
    <property type="entry name" value="Peptidase_C1A"/>
    <property type="match status" value="1"/>
</dbReference>
<dbReference type="InterPro" id="IPR025660">
    <property type="entry name" value="Pept_his_AS"/>
</dbReference>
<reference evidence="12" key="1">
    <citation type="submission" date="2016-06" db="EMBL/GenBank/DDBJ databases">
        <title>Parallel loss of symbiosis genes in relatives of nitrogen-fixing non-legume Parasponia.</title>
        <authorList>
            <person name="Van Velzen R."/>
            <person name="Holmer R."/>
            <person name="Bu F."/>
            <person name="Rutten L."/>
            <person name="Van Zeijl A."/>
            <person name="Liu W."/>
            <person name="Santuari L."/>
            <person name="Cao Q."/>
            <person name="Sharma T."/>
            <person name="Shen D."/>
            <person name="Roswanjaya Y."/>
            <person name="Wardhani T."/>
            <person name="Kalhor M.S."/>
            <person name="Jansen J."/>
            <person name="Van den Hoogen J."/>
            <person name="Gungor B."/>
            <person name="Hartog M."/>
            <person name="Hontelez J."/>
            <person name="Verver J."/>
            <person name="Yang W.-C."/>
            <person name="Schijlen E."/>
            <person name="Repin R."/>
            <person name="Schilthuizen M."/>
            <person name="Schranz E."/>
            <person name="Heidstra R."/>
            <person name="Miyata K."/>
            <person name="Fedorova E."/>
            <person name="Kohlen W."/>
            <person name="Bisseling T."/>
            <person name="Smit S."/>
            <person name="Geurts R."/>
        </authorList>
    </citation>
    <scope>NUCLEOTIDE SEQUENCE [LARGE SCALE GENOMIC DNA]</scope>
    <source>
        <strain evidence="12">cv. RG33-2</strain>
    </source>
</reference>
<proteinExistence type="inferred from homology"/>
<dbReference type="PROSITE" id="PS00639">
    <property type="entry name" value="THIOL_PROTEASE_HIS"/>
    <property type="match status" value="1"/>
</dbReference>
<evidence type="ECO:0000259" key="10">
    <source>
        <dbReference type="SMART" id="SM00848"/>
    </source>
</evidence>
<evidence type="ECO:0000256" key="3">
    <source>
        <dbReference type="ARBA" id="ARBA00022729"/>
    </source>
</evidence>
<dbReference type="InterPro" id="IPR038765">
    <property type="entry name" value="Papain-like_cys_pep_sf"/>
</dbReference>
<keyword evidence="3 8" id="KW-0732">Signal</keyword>
<dbReference type="STRING" id="63057.A0A2P5D569"/>
<dbReference type="InterPro" id="IPR000668">
    <property type="entry name" value="Peptidase_C1A_C"/>
</dbReference>
<dbReference type="Proteomes" id="UP000237000">
    <property type="component" value="Unassembled WGS sequence"/>
</dbReference>
<dbReference type="AlphaFoldDB" id="A0A2P5D569"/>
<feature type="domain" description="Peptidase C1A papain C-terminal" evidence="9">
    <location>
        <begin position="122"/>
        <end position="340"/>
    </location>
</feature>
<dbReference type="Gene3D" id="3.90.70.10">
    <property type="entry name" value="Cysteine proteinases"/>
    <property type="match status" value="1"/>
</dbReference>
<evidence type="ECO:0000256" key="5">
    <source>
        <dbReference type="ARBA" id="ARBA00022807"/>
    </source>
</evidence>
<gene>
    <name evidence="11" type="primary">TorCP4</name>
    <name evidence="11" type="ORF">TorRG33x02_262200</name>
</gene>
<dbReference type="PROSITE" id="PS00139">
    <property type="entry name" value="THIOL_PROTEASE_CYS"/>
    <property type="match status" value="1"/>
</dbReference>
<evidence type="ECO:0000256" key="2">
    <source>
        <dbReference type="ARBA" id="ARBA00022670"/>
    </source>
</evidence>
<dbReference type="EMBL" id="JXTC01000296">
    <property type="protein sequence ID" value="PON68368.1"/>
    <property type="molecule type" value="Genomic_DNA"/>
</dbReference>
<dbReference type="GO" id="GO:0008234">
    <property type="term" value="F:cysteine-type peptidase activity"/>
    <property type="evidence" value="ECO:0007669"/>
    <property type="project" value="UniProtKB-KW"/>
</dbReference>
<dbReference type="InterPro" id="IPR013128">
    <property type="entry name" value="Peptidase_C1A"/>
</dbReference>
<evidence type="ECO:0000256" key="1">
    <source>
        <dbReference type="ARBA" id="ARBA00008455"/>
    </source>
</evidence>
<keyword evidence="5" id="KW-0788">Thiol protease</keyword>
<keyword evidence="7" id="KW-0325">Glycoprotein</keyword>
<dbReference type="InterPro" id="IPR000169">
    <property type="entry name" value="Pept_cys_AS"/>
</dbReference>
<feature type="signal peptide" evidence="8">
    <location>
        <begin position="1"/>
        <end position="19"/>
    </location>
</feature>
<dbReference type="SUPFAM" id="SSF54001">
    <property type="entry name" value="Cysteine proteinases"/>
    <property type="match status" value="1"/>
</dbReference>
<dbReference type="FunCoup" id="A0A2P5D569">
    <property type="interactions" value="123"/>
</dbReference>
<dbReference type="SMART" id="SM00848">
    <property type="entry name" value="Inhibitor_I29"/>
    <property type="match status" value="1"/>
</dbReference>
<dbReference type="OrthoDB" id="10253408at2759"/>
<evidence type="ECO:0000313" key="12">
    <source>
        <dbReference type="Proteomes" id="UP000237000"/>
    </source>
</evidence>
<dbReference type="InterPro" id="IPR039417">
    <property type="entry name" value="Peptidase_C1A_papain-like"/>
</dbReference>
<evidence type="ECO:0000256" key="7">
    <source>
        <dbReference type="ARBA" id="ARBA00023180"/>
    </source>
</evidence>
<dbReference type="InParanoid" id="A0A2P5D569"/>
<dbReference type="InterPro" id="IPR013201">
    <property type="entry name" value="Prot_inhib_I29"/>
</dbReference>
<keyword evidence="12" id="KW-1185">Reference proteome</keyword>
<sequence>MSFAIILFLILGTWAFSQGMSRKLHEAALIDMHEQWMAQYERTYADNAEKEMRFEIFKNNLNYVEKFNKEGNRTYKLGINKFADLTKEEFLSYFTGFKMPIRSSLSREYNSFMYENLTATDIPTSVDWRNQGAVTDIKDQHRCGCCWAFSAVAAVEGITQIKTGNLVSLSEQQLVDCTNGNQGCNGGIMEKAFEFIIQNKGVATEASYPYQERDDLACQTAGNNAVDSNTQITGYEQVPASNEEALLKAVSVQPVSVGIEASESFKMYKTGVFSGEDCGRTLNHAVTIVGYGTTDDGTKYWLVKNSWGKSWGENGYMKIMRDVESTEGVCGIATQASYPTA</sequence>
<evidence type="ECO:0000259" key="9">
    <source>
        <dbReference type="SMART" id="SM00645"/>
    </source>
</evidence>
<feature type="chain" id="PRO_5018729415" evidence="8">
    <location>
        <begin position="20"/>
        <end position="341"/>
    </location>
</feature>
<dbReference type="InterPro" id="IPR025661">
    <property type="entry name" value="Pept_asp_AS"/>
</dbReference>
<name>A0A2P5D569_TREOI</name>
<accession>A0A2P5D569</accession>
<dbReference type="GO" id="GO:0006508">
    <property type="term" value="P:proteolysis"/>
    <property type="evidence" value="ECO:0007669"/>
    <property type="project" value="UniProtKB-KW"/>
</dbReference>
<dbReference type="PRINTS" id="PR00705">
    <property type="entry name" value="PAPAIN"/>
</dbReference>
<keyword evidence="2 11" id="KW-0645">Protease</keyword>
<keyword evidence="6" id="KW-1015">Disulfide bond</keyword>
<dbReference type="Pfam" id="PF08246">
    <property type="entry name" value="Inhibitor_I29"/>
    <property type="match status" value="1"/>
</dbReference>
<evidence type="ECO:0000256" key="8">
    <source>
        <dbReference type="SAM" id="SignalP"/>
    </source>
</evidence>
<dbReference type="SMART" id="SM00645">
    <property type="entry name" value="Pept_C1"/>
    <property type="match status" value="1"/>
</dbReference>
<keyword evidence="4" id="KW-0378">Hydrolase</keyword>